<dbReference type="EMBL" id="JBBPCO010000003">
    <property type="protein sequence ID" value="MEK8089035.1"/>
    <property type="molecule type" value="Genomic_DNA"/>
</dbReference>
<gene>
    <name evidence="1" type="ORF">WOB96_04590</name>
</gene>
<sequence>MKQPFSQSGFSLPVAIFVLVVLSLLGAAMTRMLATGAQSVGFEVLSTRAFYAAESGAQWGMNTIFPPTGSAAATCFAQQDLSFSAQGLAGCSAQVSCAGPVVVANAGGATSTQFRISSRGACGSGRDAATRMIEVGAQNP</sequence>
<evidence type="ECO:0000313" key="2">
    <source>
        <dbReference type="Proteomes" id="UP001446205"/>
    </source>
</evidence>
<dbReference type="Proteomes" id="UP001446205">
    <property type="component" value="Unassembled WGS sequence"/>
</dbReference>
<reference evidence="1 2" key="1">
    <citation type="submission" date="2024-04" db="EMBL/GenBank/DDBJ databases">
        <authorList>
            <person name="Abashina T."/>
            <person name="Shaikin A."/>
        </authorList>
    </citation>
    <scope>NUCLEOTIDE SEQUENCE [LARGE SCALE GENOMIC DNA]</scope>
    <source>
        <strain evidence="1 2">AAFK</strain>
    </source>
</reference>
<proteinExistence type="predicted"/>
<keyword evidence="2" id="KW-1185">Reference proteome</keyword>
<evidence type="ECO:0000313" key="1">
    <source>
        <dbReference type="EMBL" id="MEK8089035.1"/>
    </source>
</evidence>
<organism evidence="1 2">
    <name type="scientific">Thermithiobacillus plumbiphilus</name>
    <dbReference type="NCBI Taxonomy" id="1729899"/>
    <lineage>
        <taxon>Bacteria</taxon>
        <taxon>Pseudomonadati</taxon>
        <taxon>Pseudomonadota</taxon>
        <taxon>Acidithiobacillia</taxon>
        <taxon>Acidithiobacillales</taxon>
        <taxon>Thermithiobacillaceae</taxon>
        <taxon>Thermithiobacillus</taxon>
    </lineage>
</organism>
<comment type="caution">
    <text evidence="1">The sequence shown here is derived from an EMBL/GenBank/DDBJ whole genome shotgun (WGS) entry which is preliminary data.</text>
</comment>
<accession>A0ABU9D669</accession>
<dbReference type="RefSeq" id="WP_341370101.1">
    <property type="nucleotide sequence ID" value="NZ_JBBPCO010000003.1"/>
</dbReference>
<protein>
    <submittedName>
        <fullName evidence="1">Pilus assembly PilX N-terminal domain-containing protein</fullName>
    </submittedName>
</protein>
<name>A0ABU9D669_9PROT</name>